<organism evidence="2 3">
    <name type="scientific">Blastococcus brunescens</name>
    <dbReference type="NCBI Taxonomy" id="1564165"/>
    <lineage>
        <taxon>Bacteria</taxon>
        <taxon>Bacillati</taxon>
        <taxon>Actinomycetota</taxon>
        <taxon>Actinomycetes</taxon>
        <taxon>Geodermatophilales</taxon>
        <taxon>Geodermatophilaceae</taxon>
        <taxon>Blastococcus</taxon>
    </lineage>
</organism>
<keyword evidence="3" id="KW-1185">Reference proteome</keyword>
<accession>A0ABZ1AU65</accession>
<dbReference type="RefSeq" id="WP_324273462.1">
    <property type="nucleotide sequence ID" value="NZ_CP141261.1"/>
</dbReference>
<protein>
    <recommendedName>
        <fullName evidence="4">Tetracyclin repressor-like C-terminal domain-containing protein</fullName>
    </recommendedName>
</protein>
<dbReference type="EMBL" id="CP141261">
    <property type="protein sequence ID" value="WRL62107.1"/>
    <property type="molecule type" value="Genomic_DNA"/>
</dbReference>
<feature type="region of interest" description="Disordered" evidence="1">
    <location>
        <begin position="62"/>
        <end position="91"/>
    </location>
</feature>
<reference evidence="2 3" key="1">
    <citation type="submission" date="2023-12" db="EMBL/GenBank/DDBJ databases">
        <title>Blastococcus brunescens sp. nov., an actonobacterium isolated from sandstone collected in sahara desert.</title>
        <authorList>
            <person name="Gtari M."/>
            <person name="Ghodhbane F."/>
        </authorList>
    </citation>
    <scope>NUCLEOTIDE SEQUENCE [LARGE SCALE GENOMIC DNA]</scope>
    <source>
        <strain evidence="2 3">BMG 8361</strain>
    </source>
</reference>
<evidence type="ECO:0008006" key="4">
    <source>
        <dbReference type="Google" id="ProtNLM"/>
    </source>
</evidence>
<sequence length="91" mass="9775">MRLGQLAPAADSDVAVRLWTVVLGGLISQQLANQPGTSFADGVFSRLTDTAIDQFLSAYPPEESPCRHWTATRSARSSQPRPRSSTTSSPT</sequence>
<name>A0ABZ1AU65_9ACTN</name>
<proteinExistence type="predicted"/>
<evidence type="ECO:0000313" key="3">
    <source>
        <dbReference type="Proteomes" id="UP001324287"/>
    </source>
</evidence>
<feature type="compositionally biased region" description="Low complexity" evidence="1">
    <location>
        <begin position="71"/>
        <end position="91"/>
    </location>
</feature>
<evidence type="ECO:0000256" key="1">
    <source>
        <dbReference type="SAM" id="MobiDB-lite"/>
    </source>
</evidence>
<dbReference type="Proteomes" id="UP001324287">
    <property type="component" value="Chromosome"/>
</dbReference>
<gene>
    <name evidence="2" type="ORF">U6N30_18860</name>
</gene>
<evidence type="ECO:0000313" key="2">
    <source>
        <dbReference type="EMBL" id="WRL62107.1"/>
    </source>
</evidence>